<feature type="compositionally biased region" description="Basic and acidic residues" evidence="1">
    <location>
        <begin position="739"/>
        <end position="749"/>
    </location>
</feature>
<gene>
    <name evidence="2" type="ORF">HaLaN_12626</name>
</gene>
<feature type="compositionally biased region" description="Low complexity" evidence="1">
    <location>
        <begin position="1136"/>
        <end position="1152"/>
    </location>
</feature>
<feature type="compositionally biased region" description="Basic and acidic residues" evidence="1">
    <location>
        <begin position="683"/>
        <end position="693"/>
    </location>
</feature>
<feature type="compositionally biased region" description="Basic and acidic residues" evidence="1">
    <location>
        <begin position="911"/>
        <end position="921"/>
    </location>
</feature>
<keyword evidence="3" id="KW-1185">Reference proteome</keyword>
<evidence type="ECO:0000313" key="2">
    <source>
        <dbReference type="EMBL" id="GFH16243.1"/>
    </source>
</evidence>
<feature type="region of interest" description="Disordered" evidence="1">
    <location>
        <begin position="1132"/>
        <end position="1152"/>
    </location>
</feature>
<proteinExistence type="predicted"/>
<feature type="compositionally biased region" description="Basic and acidic residues" evidence="1">
    <location>
        <begin position="992"/>
        <end position="1019"/>
    </location>
</feature>
<feature type="compositionally biased region" description="Basic and acidic residues" evidence="1">
    <location>
        <begin position="360"/>
        <end position="370"/>
    </location>
</feature>
<feature type="compositionally biased region" description="Polar residues" evidence="1">
    <location>
        <begin position="145"/>
        <end position="154"/>
    </location>
</feature>
<feature type="compositionally biased region" description="Low complexity" evidence="1">
    <location>
        <begin position="630"/>
        <end position="641"/>
    </location>
</feature>
<name>A0A699Z131_HAELA</name>
<evidence type="ECO:0000256" key="1">
    <source>
        <dbReference type="SAM" id="MobiDB-lite"/>
    </source>
</evidence>
<feature type="region of interest" description="Disordered" evidence="1">
    <location>
        <begin position="973"/>
        <end position="1039"/>
    </location>
</feature>
<protein>
    <submittedName>
        <fullName evidence="2">Uncharacterized protein</fullName>
    </submittedName>
</protein>
<sequence>MVECGAWQWQRVQPQPSGCPFPPQPLAGAGLGASGRPSASPLHCLAGQAREEATPAELLQACLEVCTQGSGGAAPGHGPPLQLSLASLAESEGGQGPGVGAAPPLGLAQEGGERAADQAGLGPQLGLGGSAAVPDTRPLPGPESCATSAISQPTSAAEHEPELPLAASEGGLPHEPTPLPGADPASAEPEPDTPAGIQPASPGASHALLHGHEPLMHGCDPATPAELEPVSPGPPHASQGMPCETSNEADQPRAGGGRPDPAAGSPPSTQLPLHAGENHDVNSTQPPPDSALEPGPMAEADLSSPSPPQPHPLEALRPGVGLAHADPSLVQPQAMCLGGSEPMHTVELLVAAAAALATRAEGRTDSDHRSVLPGPQGTCSRGSGSSSRPSARHPQAAVGSSTGGKGGSSPGPALATEPCGGSSLQPVAAGALCSPPPLLKGPNTHLSLEAAGQQNGRHASDGGHGQAAQQKATGTGASSTAGATAGQAAKSGQDQGGGAAKPTGPEDFAEARHPAITPSERNATLATGSPAKHSAPVAAAPATRTQAAPPAAAASSPPTPATSTSSEVKPWRGPNLAAALAGTPTTPPAAAIAGPTATARHTAPTTHPTRAAPNTHSASLTHYPPPNRPSAAASLHSAGSSGQRGGSTAPPPASVASGAGHPGRRFEPPSVKGAAAAASNPDLHARVSSHLEGRNSGWNSSAASSVAPSHDGRTRPLPAPAFVRPASLHEHHHALGRQHSREWQREPVDGARQSWSPTSRPPYGRDHGRALSGSCDGDSFRGYPDEQFPFKPMQHAAVSTRHASPPPRDAPPGFRWQLVDDTSGARAARANLRPASPEDPNSHRFARGLDPHQLAAARYADPLGRAAPEDPTLWRPPVNEDESRWRSQAMGPGKAPRPGPPPGLHGSFVDGHMRSHTEAGHAGHALARGAAPKPSWLAEEREGPRPYPGHAPTSRSESFEDHPARLVHPAQGLSSALGSSSTGRPAAGPRAFGREASTRERGSGQAWEREQECDPDPVHHHARMHAPAQARASAEPHAHQKWVCVPESHIREIAGREDALPGCTASGERAGAGGGPIDLAVSPFKAKQELAEQLRLQAGRSMFGGDMGGRASAVMAGSGGYGRSKAGYGRGEGVRSEAGWASSGGSSSEARNSSGLLWGIDAAMHPGHLQWQGHAGTWIVRPCRHMKSEAASRQPYDSTKA</sequence>
<feature type="region of interest" description="Disordered" evidence="1">
    <location>
        <begin position="358"/>
        <end position="784"/>
    </location>
</feature>
<feature type="compositionally biased region" description="Low complexity" evidence="1">
    <location>
        <begin position="380"/>
        <end position="389"/>
    </location>
</feature>
<feature type="compositionally biased region" description="Low complexity" evidence="1">
    <location>
        <begin position="259"/>
        <end position="268"/>
    </location>
</feature>
<dbReference type="AlphaFoldDB" id="A0A699Z131"/>
<feature type="region of interest" description="Disordered" evidence="1">
    <location>
        <begin position="864"/>
        <end position="961"/>
    </location>
</feature>
<feature type="region of interest" description="Disordered" evidence="1">
    <location>
        <begin position="90"/>
        <end position="320"/>
    </location>
</feature>
<feature type="compositionally biased region" description="Polar residues" evidence="1">
    <location>
        <begin position="696"/>
        <end position="707"/>
    </location>
</feature>
<organism evidence="2 3">
    <name type="scientific">Haematococcus lacustris</name>
    <name type="common">Green alga</name>
    <name type="synonym">Haematococcus pluvialis</name>
    <dbReference type="NCBI Taxonomy" id="44745"/>
    <lineage>
        <taxon>Eukaryota</taxon>
        <taxon>Viridiplantae</taxon>
        <taxon>Chlorophyta</taxon>
        <taxon>core chlorophytes</taxon>
        <taxon>Chlorophyceae</taxon>
        <taxon>CS clade</taxon>
        <taxon>Chlamydomonadales</taxon>
        <taxon>Haematococcaceae</taxon>
        <taxon>Haematococcus</taxon>
    </lineage>
</organism>
<evidence type="ECO:0000313" key="3">
    <source>
        <dbReference type="Proteomes" id="UP000485058"/>
    </source>
</evidence>
<feature type="compositionally biased region" description="Low complexity" evidence="1">
    <location>
        <begin position="529"/>
        <end position="566"/>
    </location>
</feature>
<feature type="compositionally biased region" description="Low complexity" evidence="1">
    <location>
        <begin position="922"/>
        <end position="931"/>
    </location>
</feature>
<comment type="caution">
    <text evidence="2">The sequence shown here is derived from an EMBL/GenBank/DDBJ whole genome shotgun (WGS) entry which is preliminary data.</text>
</comment>
<accession>A0A699Z131</accession>
<dbReference type="Proteomes" id="UP000485058">
    <property type="component" value="Unassembled WGS sequence"/>
</dbReference>
<feature type="compositionally biased region" description="Low complexity" evidence="1">
    <location>
        <begin position="576"/>
        <end position="613"/>
    </location>
</feature>
<dbReference type="EMBL" id="BLLF01000967">
    <property type="protein sequence ID" value="GFH16243.1"/>
    <property type="molecule type" value="Genomic_DNA"/>
</dbReference>
<feature type="compositionally biased region" description="Low complexity" evidence="1">
    <location>
        <begin position="466"/>
        <end position="493"/>
    </location>
</feature>
<reference evidence="2 3" key="1">
    <citation type="submission" date="2020-02" db="EMBL/GenBank/DDBJ databases">
        <title>Draft genome sequence of Haematococcus lacustris strain NIES-144.</title>
        <authorList>
            <person name="Morimoto D."/>
            <person name="Nakagawa S."/>
            <person name="Yoshida T."/>
            <person name="Sawayama S."/>
        </authorList>
    </citation>
    <scope>NUCLEOTIDE SEQUENCE [LARGE SCALE GENOMIC DNA]</scope>
    <source>
        <strain evidence="2 3">NIES-144</strain>
    </source>
</reference>